<name>K4GNW9_SORHL</name>
<proteinExistence type="inferred from homology"/>
<evidence type="ECO:0000256" key="4">
    <source>
        <dbReference type="ARBA" id="ARBA00023125"/>
    </source>
</evidence>
<feature type="compositionally biased region" description="Low complexity" evidence="9">
    <location>
        <begin position="15"/>
        <end position="28"/>
    </location>
</feature>
<comment type="subcellular location">
    <subcellularLocation>
        <location evidence="1">Nucleus</location>
    </subcellularLocation>
</comment>
<keyword evidence="5" id="KW-0010">Activator</keyword>
<dbReference type="Gene3D" id="3.30.730.10">
    <property type="entry name" value="AP2/ERF domain"/>
    <property type="match status" value="1"/>
</dbReference>
<feature type="domain" description="AP2/ERF" evidence="10">
    <location>
        <begin position="65"/>
        <end position="126"/>
    </location>
</feature>
<keyword evidence="6" id="KW-0804">Transcription</keyword>
<accession>K4GNW9</accession>
<reference evidence="11" key="1">
    <citation type="submission" date="2011-10" db="EMBL/GenBank/DDBJ databases">
        <title>Isolation and cloning of DREB1A from Sorghum halepense.</title>
        <authorList>
            <person name="Mayandi K."/>
            <person name="Gorthy S."/>
            <person name="Dalal M."/>
        </authorList>
    </citation>
    <scope>NUCLEOTIDE SEQUENCE</scope>
</reference>
<dbReference type="EMBL" id="JN853589">
    <property type="protein sequence ID" value="AFP33244.1"/>
    <property type="molecule type" value="Genomic_DNA"/>
</dbReference>
<dbReference type="AlphaFoldDB" id="K4GNW9"/>
<evidence type="ECO:0000256" key="8">
    <source>
        <dbReference type="ARBA" id="ARBA00024343"/>
    </source>
</evidence>
<evidence type="ECO:0000256" key="2">
    <source>
        <dbReference type="ARBA" id="ARBA00023015"/>
    </source>
</evidence>
<dbReference type="GO" id="GO:0003677">
    <property type="term" value="F:DNA binding"/>
    <property type="evidence" value="ECO:0007669"/>
    <property type="project" value="UniProtKB-KW"/>
</dbReference>
<sequence>MDMGRLQQHQHATCSSSTSTSASSTSSSEQTIKAVVWSPSSSSSPQPPKKRPAGRTKFRETRHPVYRGVRRRGAAGRWVCEVRVPGKRGARLWLGTYLAAESAARAHDAAMLALGRGGAAGCLNFPDSAWLLAVPPPSAISGLDDARRAALEAVAEFQRRFGAAAAAAGGGGGCGSVDEATSGVSAPPLSTSSLPGISSGSPGPAPELEQVPVKANETATALDGDVFEPADWFGDMDMELDVYYASLAEGLLVEPPPAPAAAWDHGDCCDAGADVALWSY</sequence>
<organism evidence="11">
    <name type="scientific">Sorghum halepense</name>
    <name type="common">Johnson grass</name>
    <name type="synonym">Holcus halepensis</name>
    <dbReference type="NCBI Taxonomy" id="4560"/>
    <lineage>
        <taxon>Eukaryota</taxon>
        <taxon>Viridiplantae</taxon>
        <taxon>Streptophyta</taxon>
        <taxon>Embryophyta</taxon>
        <taxon>Tracheophyta</taxon>
        <taxon>Spermatophyta</taxon>
        <taxon>Magnoliopsida</taxon>
        <taxon>Liliopsida</taxon>
        <taxon>Poales</taxon>
        <taxon>Poaceae</taxon>
        <taxon>PACMAD clade</taxon>
        <taxon>Panicoideae</taxon>
        <taxon>Andropogonodae</taxon>
        <taxon>Andropogoneae</taxon>
        <taxon>Sorghinae</taxon>
        <taxon>Sorghum</taxon>
    </lineage>
</organism>
<evidence type="ECO:0000256" key="6">
    <source>
        <dbReference type="ARBA" id="ARBA00023163"/>
    </source>
</evidence>
<evidence type="ECO:0000256" key="5">
    <source>
        <dbReference type="ARBA" id="ARBA00023159"/>
    </source>
</evidence>
<evidence type="ECO:0000256" key="7">
    <source>
        <dbReference type="ARBA" id="ARBA00023242"/>
    </source>
</evidence>
<dbReference type="PANTHER" id="PTHR31839">
    <property type="entry name" value="DEHYDRATION-RESPONSIVE ELEMENT-BINDING PROTEIN 1D"/>
    <property type="match status" value="1"/>
</dbReference>
<dbReference type="PANTHER" id="PTHR31839:SF31">
    <property type="entry name" value="DEHYDRATION-RESPONSIVE ELEMENT-BINDING PROTEIN 1H"/>
    <property type="match status" value="1"/>
</dbReference>
<dbReference type="CDD" id="cd00018">
    <property type="entry name" value="AP2"/>
    <property type="match status" value="1"/>
</dbReference>
<evidence type="ECO:0000256" key="9">
    <source>
        <dbReference type="SAM" id="MobiDB-lite"/>
    </source>
</evidence>
<evidence type="ECO:0000256" key="3">
    <source>
        <dbReference type="ARBA" id="ARBA00023016"/>
    </source>
</evidence>
<dbReference type="InterPro" id="IPR001471">
    <property type="entry name" value="AP2/ERF_dom"/>
</dbReference>
<dbReference type="SUPFAM" id="SSF54171">
    <property type="entry name" value="DNA-binding domain"/>
    <property type="match status" value="1"/>
</dbReference>
<feature type="region of interest" description="Disordered" evidence="9">
    <location>
        <begin position="179"/>
        <end position="208"/>
    </location>
</feature>
<evidence type="ECO:0000256" key="1">
    <source>
        <dbReference type="ARBA" id="ARBA00004123"/>
    </source>
</evidence>
<keyword evidence="7" id="KW-0539">Nucleus</keyword>
<gene>
    <name evidence="11" type="primary">DREB1A</name>
</gene>
<feature type="compositionally biased region" description="Low complexity" evidence="9">
    <location>
        <begin position="187"/>
        <end position="202"/>
    </location>
</feature>
<dbReference type="Pfam" id="PF00847">
    <property type="entry name" value="AP2"/>
    <property type="match status" value="1"/>
</dbReference>
<dbReference type="InterPro" id="IPR045277">
    <property type="entry name" value="DRE1A-I"/>
</dbReference>
<dbReference type="GO" id="GO:0005634">
    <property type="term" value="C:nucleus"/>
    <property type="evidence" value="ECO:0007669"/>
    <property type="project" value="UniProtKB-SubCell"/>
</dbReference>
<dbReference type="InterPro" id="IPR036955">
    <property type="entry name" value="AP2/ERF_dom_sf"/>
</dbReference>
<evidence type="ECO:0000313" key="11">
    <source>
        <dbReference type="EMBL" id="AFP33244.1"/>
    </source>
</evidence>
<protein>
    <submittedName>
        <fullName evidence="11">Dehydration responsive element binding protein 1A</fullName>
    </submittedName>
</protein>
<dbReference type="GO" id="GO:0003700">
    <property type="term" value="F:DNA-binding transcription factor activity"/>
    <property type="evidence" value="ECO:0007669"/>
    <property type="project" value="InterPro"/>
</dbReference>
<dbReference type="InterPro" id="IPR016177">
    <property type="entry name" value="DNA-bd_dom_sf"/>
</dbReference>
<keyword evidence="3" id="KW-0346">Stress response</keyword>
<keyword evidence="4" id="KW-0238">DNA-binding</keyword>
<comment type="similarity">
    <text evidence="8">Belongs to the AP2/ERF transcription factor family. ERF subfamily.</text>
</comment>
<keyword evidence="2" id="KW-0805">Transcription regulation</keyword>
<feature type="region of interest" description="Disordered" evidence="9">
    <location>
        <begin position="1"/>
        <end position="63"/>
    </location>
</feature>
<dbReference type="SMART" id="SM00380">
    <property type="entry name" value="AP2"/>
    <property type="match status" value="1"/>
</dbReference>
<evidence type="ECO:0000259" key="10">
    <source>
        <dbReference type="PROSITE" id="PS51032"/>
    </source>
</evidence>
<dbReference type="PROSITE" id="PS51032">
    <property type="entry name" value="AP2_ERF"/>
    <property type="match status" value="1"/>
</dbReference>